<reference evidence="5 6" key="1">
    <citation type="submission" date="2013-10" db="EMBL/GenBank/DDBJ databases">
        <authorList>
            <person name="Wang G."/>
            <person name="Zhuang W."/>
        </authorList>
    </citation>
    <scope>NUCLEOTIDE SEQUENCE [LARGE SCALE GENOMIC DNA]</scope>
    <source>
        <strain evidence="5 6">DSM 20118</strain>
    </source>
</reference>
<feature type="non-terminal residue" evidence="5">
    <location>
        <position position="132"/>
    </location>
</feature>
<keyword evidence="3" id="KW-0067">ATP-binding</keyword>
<dbReference type="Gene3D" id="3.40.50.300">
    <property type="entry name" value="P-loop containing nucleotide triphosphate hydrolases"/>
    <property type="match status" value="1"/>
</dbReference>
<evidence type="ECO:0000313" key="6">
    <source>
        <dbReference type="Proteomes" id="UP000029833"/>
    </source>
</evidence>
<evidence type="ECO:0000256" key="2">
    <source>
        <dbReference type="ARBA" id="ARBA00022741"/>
    </source>
</evidence>
<dbReference type="GO" id="GO:0005886">
    <property type="term" value="C:plasma membrane"/>
    <property type="evidence" value="ECO:0007669"/>
    <property type="project" value="TreeGrafter"/>
</dbReference>
<feature type="domain" description="ABC transporter" evidence="4">
    <location>
        <begin position="32"/>
        <end position="115"/>
    </location>
</feature>
<dbReference type="InterPro" id="IPR027417">
    <property type="entry name" value="P-loop_NTPase"/>
</dbReference>
<dbReference type="GO" id="GO:0016887">
    <property type="term" value="F:ATP hydrolysis activity"/>
    <property type="evidence" value="ECO:0007669"/>
    <property type="project" value="InterPro"/>
</dbReference>
<name>A0A0A0B3B0_9CELL</name>
<dbReference type="EMBL" id="AXNT01000179">
    <property type="protein sequence ID" value="KGM00672.1"/>
    <property type="molecule type" value="Genomic_DNA"/>
</dbReference>
<dbReference type="SUPFAM" id="SSF52540">
    <property type="entry name" value="P-loop containing nucleoside triphosphate hydrolases"/>
    <property type="match status" value="1"/>
</dbReference>
<keyword evidence="6" id="KW-1185">Reference proteome</keyword>
<organism evidence="5 6">
    <name type="scientific">Cellulomonas cellasea DSM 20118</name>
    <dbReference type="NCBI Taxonomy" id="1408250"/>
    <lineage>
        <taxon>Bacteria</taxon>
        <taxon>Bacillati</taxon>
        <taxon>Actinomycetota</taxon>
        <taxon>Actinomycetes</taxon>
        <taxon>Micrococcales</taxon>
        <taxon>Cellulomonadaceae</taxon>
        <taxon>Cellulomonas</taxon>
    </lineage>
</organism>
<dbReference type="Pfam" id="PF00005">
    <property type="entry name" value="ABC_tran"/>
    <property type="match status" value="1"/>
</dbReference>
<dbReference type="STRING" id="1408250.Q760_06900"/>
<dbReference type="GO" id="GO:0005524">
    <property type="term" value="F:ATP binding"/>
    <property type="evidence" value="ECO:0007669"/>
    <property type="project" value="UniProtKB-KW"/>
</dbReference>
<dbReference type="AlphaFoldDB" id="A0A0A0B3B0"/>
<evidence type="ECO:0000259" key="4">
    <source>
        <dbReference type="Pfam" id="PF00005"/>
    </source>
</evidence>
<evidence type="ECO:0000256" key="3">
    <source>
        <dbReference type="ARBA" id="ARBA00022840"/>
    </source>
</evidence>
<sequence length="132" mass="13032">MPMPGQETPAHAGAMRLQVRGLTVRFGGLAALTDVDLDVADGQVVGLIGPNGAGKTTVFNAVCGLVRPTAGTVTVAGRPAPRTPSGLAPAGVARTLQGLGLFPGLTVLENVEVGALATRGGAHAHGPDGPAR</sequence>
<dbReference type="PANTHER" id="PTHR45772">
    <property type="entry name" value="CONSERVED COMPONENT OF ABC TRANSPORTER FOR NATURAL AMINO ACIDS-RELATED"/>
    <property type="match status" value="1"/>
</dbReference>
<accession>A0A0A0B3B0</accession>
<protein>
    <recommendedName>
        <fullName evidence="4">ABC transporter domain-containing protein</fullName>
    </recommendedName>
</protein>
<gene>
    <name evidence="5" type="ORF">Q760_06900</name>
</gene>
<keyword evidence="1" id="KW-0813">Transport</keyword>
<dbReference type="InterPro" id="IPR003439">
    <property type="entry name" value="ABC_transporter-like_ATP-bd"/>
</dbReference>
<comment type="caution">
    <text evidence="5">The sequence shown here is derived from an EMBL/GenBank/DDBJ whole genome shotgun (WGS) entry which is preliminary data.</text>
</comment>
<evidence type="ECO:0000256" key="1">
    <source>
        <dbReference type="ARBA" id="ARBA00022448"/>
    </source>
</evidence>
<keyword evidence="2" id="KW-0547">Nucleotide-binding</keyword>
<dbReference type="Proteomes" id="UP000029833">
    <property type="component" value="Unassembled WGS sequence"/>
</dbReference>
<evidence type="ECO:0000313" key="5">
    <source>
        <dbReference type="EMBL" id="KGM00672.1"/>
    </source>
</evidence>
<proteinExistence type="predicted"/>
<dbReference type="InterPro" id="IPR051120">
    <property type="entry name" value="ABC_AA/LPS_Transport"/>
</dbReference>